<dbReference type="RefSeq" id="WP_105037097.1">
    <property type="nucleotide sequence ID" value="NZ_PPSL01000001.1"/>
</dbReference>
<dbReference type="InterPro" id="IPR036034">
    <property type="entry name" value="PDZ_sf"/>
</dbReference>
<dbReference type="Gene3D" id="2.30.42.10">
    <property type="match status" value="2"/>
</dbReference>
<dbReference type="Pfam" id="PF13180">
    <property type="entry name" value="PDZ_2"/>
    <property type="match status" value="2"/>
</dbReference>
<comment type="similarity">
    <text evidence="1">Belongs to the peptidase S1C family.</text>
</comment>
<dbReference type="PANTHER" id="PTHR22939:SF129">
    <property type="entry name" value="SERINE PROTEASE HTRA2, MITOCHONDRIAL"/>
    <property type="match status" value="1"/>
</dbReference>
<evidence type="ECO:0000256" key="2">
    <source>
        <dbReference type="SAM" id="SignalP"/>
    </source>
</evidence>
<feature type="domain" description="PDZ" evidence="3">
    <location>
        <begin position="273"/>
        <end position="341"/>
    </location>
</feature>
<keyword evidence="5" id="KW-1185">Reference proteome</keyword>
<dbReference type="PANTHER" id="PTHR22939">
    <property type="entry name" value="SERINE PROTEASE FAMILY S1C HTRA-RELATED"/>
    <property type="match status" value="1"/>
</dbReference>
<dbReference type="AlphaFoldDB" id="A0A2S7SZ60"/>
<proteinExistence type="inferred from homology"/>
<dbReference type="Proteomes" id="UP000239872">
    <property type="component" value="Unassembled WGS sequence"/>
</dbReference>
<feature type="signal peptide" evidence="2">
    <location>
        <begin position="1"/>
        <end position="22"/>
    </location>
</feature>
<feature type="domain" description="PDZ" evidence="3">
    <location>
        <begin position="146"/>
        <end position="191"/>
    </location>
</feature>
<gene>
    <name evidence="4" type="ORF">CJD36_000175</name>
</gene>
<accession>A0A2S7SZ60</accession>
<keyword evidence="2" id="KW-0732">Signal</keyword>
<sequence length="361" mass="40268">MKTVIGIFLAASVSIAAISANAQVKKTTKTTVKKTVITTTPAATTTKTTTVVKKDTVVRRRIVKHYKARPKASQKEETIEIANSDGATVIEVNDGKTYVNGELISSDNQKGKKKIIINNKEKEEKLERSNPIPEDEYVDHSRRTVLGVLTDQYGDYDGAHVSSVVRNSPADEAGLLPGDLIIRINGREIRDSRDLVSAINDHDGGERIMITYDRRGRILHAEAELAETSLGRRNQTYEYTVPDLHGNRRIPGPFLNAYTYNTVDNYFDYTPQMGITAEGARNGRGVAILDVKANSPADYAGLQNGDVLIRLDHLRVTTVGDIQDILDDTWPNQKVAIEFKRDGVIMYTYMRFTKEKTRKEL</sequence>
<dbReference type="PROSITE" id="PS50106">
    <property type="entry name" value="PDZ"/>
    <property type="match status" value="2"/>
</dbReference>
<protein>
    <recommendedName>
        <fullName evidence="3">PDZ domain-containing protein</fullName>
    </recommendedName>
</protein>
<feature type="chain" id="PRO_5015491059" description="PDZ domain-containing protein" evidence="2">
    <location>
        <begin position="23"/>
        <end position="361"/>
    </location>
</feature>
<dbReference type="SMART" id="SM00228">
    <property type="entry name" value="PDZ"/>
    <property type="match status" value="2"/>
</dbReference>
<reference evidence="4 5" key="1">
    <citation type="submission" date="2018-01" db="EMBL/GenBank/DDBJ databases">
        <title>A novel member of the phylum Bacteroidetes isolated from glacier ice.</title>
        <authorList>
            <person name="Liu Q."/>
            <person name="Xin Y.-H."/>
        </authorList>
    </citation>
    <scope>NUCLEOTIDE SEQUENCE [LARGE SCALE GENOMIC DNA]</scope>
    <source>
        <strain evidence="4 5">RB1R16</strain>
    </source>
</reference>
<dbReference type="SUPFAM" id="SSF50156">
    <property type="entry name" value="PDZ domain-like"/>
    <property type="match status" value="2"/>
</dbReference>
<comment type="caution">
    <text evidence="4">The sequence shown here is derived from an EMBL/GenBank/DDBJ whole genome shotgun (WGS) entry which is preliminary data.</text>
</comment>
<name>A0A2S7SZ60_9BACT</name>
<evidence type="ECO:0000259" key="3">
    <source>
        <dbReference type="PROSITE" id="PS50106"/>
    </source>
</evidence>
<evidence type="ECO:0000313" key="5">
    <source>
        <dbReference type="Proteomes" id="UP000239872"/>
    </source>
</evidence>
<organism evidence="4 5">
    <name type="scientific">Flavipsychrobacter stenotrophus</name>
    <dbReference type="NCBI Taxonomy" id="2077091"/>
    <lineage>
        <taxon>Bacteria</taxon>
        <taxon>Pseudomonadati</taxon>
        <taxon>Bacteroidota</taxon>
        <taxon>Chitinophagia</taxon>
        <taxon>Chitinophagales</taxon>
        <taxon>Chitinophagaceae</taxon>
        <taxon>Flavipsychrobacter</taxon>
    </lineage>
</organism>
<evidence type="ECO:0000256" key="1">
    <source>
        <dbReference type="ARBA" id="ARBA00010541"/>
    </source>
</evidence>
<dbReference type="InterPro" id="IPR001478">
    <property type="entry name" value="PDZ"/>
</dbReference>
<evidence type="ECO:0000313" key="4">
    <source>
        <dbReference type="EMBL" id="PQJ12212.1"/>
    </source>
</evidence>
<dbReference type="OrthoDB" id="9781273at2"/>
<dbReference type="EMBL" id="PPSL01000001">
    <property type="protein sequence ID" value="PQJ12212.1"/>
    <property type="molecule type" value="Genomic_DNA"/>
</dbReference>